<organism evidence="2 3">
    <name type="scientific">Haliscomenobacter hydrossis (strain ATCC 27775 / DSM 1100 / LMG 10767 / O)</name>
    <dbReference type="NCBI Taxonomy" id="760192"/>
    <lineage>
        <taxon>Bacteria</taxon>
        <taxon>Pseudomonadati</taxon>
        <taxon>Bacteroidota</taxon>
        <taxon>Saprospiria</taxon>
        <taxon>Saprospirales</taxon>
        <taxon>Haliscomenobacteraceae</taxon>
        <taxon>Haliscomenobacter</taxon>
    </lineage>
</organism>
<evidence type="ECO:0000256" key="1">
    <source>
        <dbReference type="SAM" id="Phobius"/>
    </source>
</evidence>
<keyword evidence="1" id="KW-0812">Transmembrane</keyword>
<dbReference type="HOGENOM" id="CLU_052630_0_0_10"/>
<gene>
    <name evidence="2" type="ordered locus">Halhy_0277</name>
</gene>
<reference evidence="2 3" key="1">
    <citation type="journal article" date="2011" name="Stand. Genomic Sci.">
        <title>Complete genome sequence of Haliscomenobacter hydrossis type strain (O).</title>
        <authorList>
            <consortium name="US DOE Joint Genome Institute (JGI-PGF)"/>
            <person name="Daligault H."/>
            <person name="Lapidus A."/>
            <person name="Zeytun A."/>
            <person name="Nolan M."/>
            <person name="Lucas S."/>
            <person name="Del Rio T.G."/>
            <person name="Tice H."/>
            <person name="Cheng J.F."/>
            <person name="Tapia R."/>
            <person name="Han C."/>
            <person name="Goodwin L."/>
            <person name="Pitluck S."/>
            <person name="Liolios K."/>
            <person name="Pagani I."/>
            <person name="Ivanova N."/>
            <person name="Huntemann M."/>
            <person name="Mavromatis K."/>
            <person name="Mikhailova N."/>
            <person name="Pati A."/>
            <person name="Chen A."/>
            <person name="Palaniappan K."/>
            <person name="Land M."/>
            <person name="Hauser L."/>
            <person name="Brambilla E.M."/>
            <person name="Rohde M."/>
            <person name="Verbarg S."/>
            <person name="Goker M."/>
            <person name="Bristow J."/>
            <person name="Eisen J.A."/>
            <person name="Markowitz V."/>
            <person name="Hugenholtz P."/>
            <person name="Kyrpides N.C."/>
            <person name="Klenk H.P."/>
            <person name="Woyke T."/>
        </authorList>
    </citation>
    <scope>NUCLEOTIDE SEQUENCE [LARGE SCALE GENOMIC DNA]</scope>
    <source>
        <strain evidence="3">ATCC 27775 / DSM 1100 / LMG 10767 / O</strain>
    </source>
</reference>
<name>F4KVZ1_HALH1</name>
<dbReference type="EMBL" id="CP002691">
    <property type="protein sequence ID" value="AEE48189.1"/>
    <property type="molecule type" value="Genomic_DNA"/>
</dbReference>
<accession>F4KVZ1</accession>
<keyword evidence="1" id="KW-1133">Transmembrane helix</keyword>
<sequence>MNNLRWNLFWIFAGIFVLLTKTFLPNGSTVVEQVYSRGLFIGVRWVFDMLSWSPIPLMYCFWIIVLWGAWRKIRSWRKNGFSILQFALGTASFVGALLFFFFLLWGFNYSRVPIEKQLGLELKPLNKAEIEAAFEKETTRLIDLRSHLTNARRRPLQRSDFPEKLERTVREGLETWLAAHNFPTAGRVRGRLLYPRGVFLRFSTAGLYFPYTGEGHIDPGLHPLQWPYTLTHELGHGYGFGDEGTCNFLALMGCDESKNVAIRYSGRLNYWRSLAAQYRRYNPEVFKTVRESLPPEIQMDLNVINEAMLRYPDFIPDLQPRIYNAYLKSQGIAEGVLNYDRVVMLAEAFERDQQ</sequence>
<feature type="transmembrane region" description="Helical" evidence="1">
    <location>
        <begin position="82"/>
        <end position="107"/>
    </location>
</feature>
<feature type="transmembrane region" description="Helical" evidence="1">
    <location>
        <begin position="51"/>
        <end position="70"/>
    </location>
</feature>
<dbReference type="Proteomes" id="UP000008461">
    <property type="component" value="Chromosome"/>
</dbReference>
<dbReference type="OrthoDB" id="1048788at2"/>
<reference key="2">
    <citation type="submission" date="2011-04" db="EMBL/GenBank/DDBJ databases">
        <title>Complete sequence of chromosome of Haliscomenobacter hydrossis DSM 1100.</title>
        <authorList>
            <consortium name="US DOE Joint Genome Institute (JGI-PGF)"/>
            <person name="Lucas S."/>
            <person name="Han J."/>
            <person name="Lapidus A."/>
            <person name="Bruce D."/>
            <person name="Goodwin L."/>
            <person name="Pitluck S."/>
            <person name="Peters L."/>
            <person name="Kyrpides N."/>
            <person name="Mavromatis K."/>
            <person name="Ivanova N."/>
            <person name="Ovchinnikova G."/>
            <person name="Pagani I."/>
            <person name="Daligault H."/>
            <person name="Detter J.C."/>
            <person name="Han C."/>
            <person name="Land M."/>
            <person name="Hauser L."/>
            <person name="Markowitz V."/>
            <person name="Cheng J.-F."/>
            <person name="Hugenholtz P."/>
            <person name="Woyke T."/>
            <person name="Wu D."/>
            <person name="Verbarg S."/>
            <person name="Frueling A."/>
            <person name="Brambilla E."/>
            <person name="Klenk H.-P."/>
            <person name="Eisen J.A."/>
        </authorList>
    </citation>
    <scope>NUCLEOTIDE SEQUENCE</scope>
    <source>
        <strain>DSM 1100</strain>
    </source>
</reference>
<proteinExistence type="predicted"/>
<evidence type="ECO:0000313" key="2">
    <source>
        <dbReference type="EMBL" id="AEE48189.1"/>
    </source>
</evidence>
<keyword evidence="3" id="KW-1185">Reference proteome</keyword>
<dbReference type="eggNOG" id="ENOG502Z7T3">
    <property type="taxonomic scope" value="Bacteria"/>
</dbReference>
<dbReference type="AlphaFoldDB" id="F4KVZ1"/>
<evidence type="ECO:0000313" key="3">
    <source>
        <dbReference type="Proteomes" id="UP000008461"/>
    </source>
</evidence>
<dbReference type="Pfam" id="PF12725">
    <property type="entry name" value="DUF3810"/>
    <property type="match status" value="1"/>
</dbReference>
<evidence type="ECO:0008006" key="4">
    <source>
        <dbReference type="Google" id="ProtNLM"/>
    </source>
</evidence>
<keyword evidence="1" id="KW-0472">Membrane</keyword>
<dbReference type="RefSeq" id="WP_013762753.1">
    <property type="nucleotide sequence ID" value="NC_015510.1"/>
</dbReference>
<dbReference type="STRING" id="760192.Halhy_0277"/>
<dbReference type="InterPro" id="IPR024294">
    <property type="entry name" value="DUF3810"/>
</dbReference>
<dbReference type="KEGG" id="hhy:Halhy_0277"/>
<protein>
    <recommendedName>
        <fullName evidence="4">DUF3810 domain-containing protein</fullName>
    </recommendedName>
</protein>